<gene>
    <name evidence="1" type="ORF">TIFTF001_029660</name>
</gene>
<protein>
    <submittedName>
        <fullName evidence="1">Uncharacterized protein</fullName>
    </submittedName>
</protein>
<dbReference type="Proteomes" id="UP001187192">
    <property type="component" value="Unassembled WGS sequence"/>
</dbReference>
<name>A0AA88J342_FICCA</name>
<evidence type="ECO:0000313" key="2">
    <source>
        <dbReference type="Proteomes" id="UP001187192"/>
    </source>
</evidence>
<dbReference type="EMBL" id="BTGU01000100">
    <property type="protein sequence ID" value="GMN60562.1"/>
    <property type="molecule type" value="Genomic_DNA"/>
</dbReference>
<comment type="caution">
    <text evidence="1">The sequence shown here is derived from an EMBL/GenBank/DDBJ whole genome shotgun (WGS) entry which is preliminary data.</text>
</comment>
<dbReference type="AlphaFoldDB" id="A0AA88J342"/>
<evidence type="ECO:0000313" key="1">
    <source>
        <dbReference type="EMBL" id="GMN60562.1"/>
    </source>
</evidence>
<organism evidence="1 2">
    <name type="scientific">Ficus carica</name>
    <name type="common">Common fig</name>
    <dbReference type="NCBI Taxonomy" id="3494"/>
    <lineage>
        <taxon>Eukaryota</taxon>
        <taxon>Viridiplantae</taxon>
        <taxon>Streptophyta</taxon>
        <taxon>Embryophyta</taxon>
        <taxon>Tracheophyta</taxon>
        <taxon>Spermatophyta</taxon>
        <taxon>Magnoliopsida</taxon>
        <taxon>eudicotyledons</taxon>
        <taxon>Gunneridae</taxon>
        <taxon>Pentapetalae</taxon>
        <taxon>rosids</taxon>
        <taxon>fabids</taxon>
        <taxon>Rosales</taxon>
        <taxon>Moraceae</taxon>
        <taxon>Ficeae</taxon>
        <taxon>Ficus</taxon>
    </lineage>
</organism>
<proteinExistence type="predicted"/>
<sequence length="181" mass="19280">MRAERRRPPASVSNLLGEGVGDGRVLHPYSLARPMGWPYGQRNIEHYHSAWACGLASGLGSRHEAAGLGLVEGNGLGTWTGSGDTNTGPGLRTYVQETRVGPQGPHGPLMAALVWAVGLDTWQAMVQVGPKICGYFGCKEDENALKRTNRAKWLTRERCSASCIRGECCGASCACGQPSDP</sequence>
<reference evidence="1" key="1">
    <citation type="submission" date="2023-07" db="EMBL/GenBank/DDBJ databases">
        <title>draft genome sequence of fig (Ficus carica).</title>
        <authorList>
            <person name="Takahashi T."/>
            <person name="Nishimura K."/>
        </authorList>
    </citation>
    <scope>NUCLEOTIDE SEQUENCE</scope>
</reference>
<accession>A0AA88J342</accession>
<keyword evidence="2" id="KW-1185">Reference proteome</keyword>